<reference evidence="1 2" key="1">
    <citation type="submission" date="2023-01" db="EMBL/GenBank/DDBJ databases">
        <authorList>
            <person name="Whitehead M."/>
        </authorList>
    </citation>
    <scope>NUCLEOTIDE SEQUENCE [LARGE SCALE GENOMIC DNA]</scope>
</reference>
<proteinExistence type="predicted"/>
<accession>A0AAV0X591</accession>
<dbReference type="EMBL" id="CARXXK010000003">
    <property type="protein sequence ID" value="CAI6363495.1"/>
    <property type="molecule type" value="Genomic_DNA"/>
</dbReference>
<keyword evidence="2" id="KW-1185">Reference proteome</keyword>
<dbReference type="AlphaFoldDB" id="A0AAV0X591"/>
<name>A0AAV0X591_9HEMI</name>
<evidence type="ECO:0000313" key="1">
    <source>
        <dbReference type="EMBL" id="CAI6363495.1"/>
    </source>
</evidence>
<gene>
    <name evidence="1" type="ORF">MEUPH1_LOCUS18437</name>
</gene>
<protein>
    <submittedName>
        <fullName evidence="1">Uncharacterized protein</fullName>
    </submittedName>
</protein>
<sequence>MILLRASAADDRTFKFSQTACVGGFRGRPHLAIPASIGPLYIGAHSFLNSGAKPIVNGFSFRSDDAKKNISASIIICLRIMHKSYNDDTAPTPAHYV</sequence>
<dbReference type="Proteomes" id="UP001160148">
    <property type="component" value="Unassembled WGS sequence"/>
</dbReference>
<comment type="caution">
    <text evidence="1">The sequence shown here is derived from an EMBL/GenBank/DDBJ whole genome shotgun (WGS) entry which is preliminary data.</text>
</comment>
<organism evidence="1 2">
    <name type="scientific">Macrosiphum euphorbiae</name>
    <name type="common">potato aphid</name>
    <dbReference type="NCBI Taxonomy" id="13131"/>
    <lineage>
        <taxon>Eukaryota</taxon>
        <taxon>Metazoa</taxon>
        <taxon>Ecdysozoa</taxon>
        <taxon>Arthropoda</taxon>
        <taxon>Hexapoda</taxon>
        <taxon>Insecta</taxon>
        <taxon>Pterygota</taxon>
        <taxon>Neoptera</taxon>
        <taxon>Paraneoptera</taxon>
        <taxon>Hemiptera</taxon>
        <taxon>Sternorrhyncha</taxon>
        <taxon>Aphidomorpha</taxon>
        <taxon>Aphidoidea</taxon>
        <taxon>Aphididae</taxon>
        <taxon>Macrosiphini</taxon>
        <taxon>Macrosiphum</taxon>
    </lineage>
</organism>
<evidence type="ECO:0000313" key="2">
    <source>
        <dbReference type="Proteomes" id="UP001160148"/>
    </source>
</evidence>